<evidence type="ECO:0000313" key="1">
    <source>
        <dbReference type="EMBL" id="KAA3463051.1"/>
    </source>
</evidence>
<keyword evidence="2" id="KW-1185">Reference proteome</keyword>
<accession>A0A5B6V1W0</accession>
<proteinExistence type="predicted"/>
<sequence length="96" mass="10922">MFAVSLLSRYMHCCDVNHYRSAKRVLRYVRGTLSHGVKFVKTEKIKLLGYFDSDWSGSIEDMKSISGSSVFCWSSKKQETIPQSTTEVEYVAATVN</sequence>
<comment type="caution">
    <text evidence="1">The sequence shown here is derived from an EMBL/GenBank/DDBJ whole genome shotgun (WGS) entry which is preliminary data.</text>
</comment>
<dbReference type="Proteomes" id="UP000325315">
    <property type="component" value="Unassembled WGS sequence"/>
</dbReference>
<dbReference type="PANTHER" id="PTHR11439:SF503">
    <property type="entry name" value="CYSTEINE-RICH RLK (RECEPTOR-LIKE PROTEIN KINASE) 8"/>
    <property type="match status" value="1"/>
</dbReference>
<evidence type="ECO:0008006" key="3">
    <source>
        <dbReference type="Google" id="ProtNLM"/>
    </source>
</evidence>
<name>A0A5B6V1W0_9ROSI</name>
<organism evidence="1 2">
    <name type="scientific">Gossypium australe</name>
    <dbReference type="NCBI Taxonomy" id="47621"/>
    <lineage>
        <taxon>Eukaryota</taxon>
        <taxon>Viridiplantae</taxon>
        <taxon>Streptophyta</taxon>
        <taxon>Embryophyta</taxon>
        <taxon>Tracheophyta</taxon>
        <taxon>Spermatophyta</taxon>
        <taxon>Magnoliopsida</taxon>
        <taxon>eudicotyledons</taxon>
        <taxon>Gunneridae</taxon>
        <taxon>Pentapetalae</taxon>
        <taxon>rosids</taxon>
        <taxon>malvids</taxon>
        <taxon>Malvales</taxon>
        <taxon>Malvaceae</taxon>
        <taxon>Malvoideae</taxon>
        <taxon>Gossypium</taxon>
    </lineage>
</organism>
<reference evidence="1" key="1">
    <citation type="submission" date="2019-08" db="EMBL/GenBank/DDBJ databases">
        <authorList>
            <person name="Liu F."/>
        </authorList>
    </citation>
    <scope>NUCLEOTIDE SEQUENCE [LARGE SCALE GENOMIC DNA]</scope>
    <source>
        <strain evidence="1">PA1801</strain>
        <tissue evidence="1">Leaf</tissue>
    </source>
</reference>
<dbReference type="EMBL" id="SMMG02000009">
    <property type="protein sequence ID" value="KAA3463051.1"/>
    <property type="molecule type" value="Genomic_DNA"/>
</dbReference>
<evidence type="ECO:0000313" key="2">
    <source>
        <dbReference type="Proteomes" id="UP000325315"/>
    </source>
</evidence>
<dbReference type="PANTHER" id="PTHR11439">
    <property type="entry name" value="GAG-POL-RELATED RETROTRANSPOSON"/>
    <property type="match status" value="1"/>
</dbReference>
<dbReference type="OrthoDB" id="1000679at2759"/>
<dbReference type="AlphaFoldDB" id="A0A5B6V1W0"/>
<gene>
    <name evidence="1" type="ORF">EPI10_029477</name>
</gene>
<protein>
    <recommendedName>
        <fullName evidence="3">Retrovirus-related Pol polyprotein from transposon TNT 1-94</fullName>
    </recommendedName>
</protein>